<dbReference type="GO" id="GO:0016301">
    <property type="term" value="F:kinase activity"/>
    <property type="evidence" value="ECO:0007669"/>
    <property type="project" value="UniProtKB-KW"/>
</dbReference>
<proteinExistence type="predicted"/>
<evidence type="ECO:0000313" key="1">
    <source>
        <dbReference type="EMBL" id="OMO83229.1"/>
    </source>
</evidence>
<keyword evidence="1" id="KW-0675">Receptor</keyword>
<keyword evidence="1" id="KW-0418">Kinase</keyword>
<protein>
    <submittedName>
        <fullName evidence="1">Cysteine-rich receptor-like protein kinase</fullName>
    </submittedName>
</protein>
<sequence>MKETAAASPFVVGFGNDVEARTVRKFKKTTCRVATNTIVSRSNKIGGGIGCLTQGVTGATAMRAVKRMRDRAKMRDTRSLGADYISLGVD</sequence>
<organism evidence="1 2">
    <name type="scientific">Corchorus olitorius</name>
    <dbReference type="NCBI Taxonomy" id="93759"/>
    <lineage>
        <taxon>Eukaryota</taxon>
        <taxon>Viridiplantae</taxon>
        <taxon>Streptophyta</taxon>
        <taxon>Embryophyta</taxon>
        <taxon>Tracheophyta</taxon>
        <taxon>Spermatophyta</taxon>
        <taxon>Magnoliopsida</taxon>
        <taxon>eudicotyledons</taxon>
        <taxon>Gunneridae</taxon>
        <taxon>Pentapetalae</taxon>
        <taxon>rosids</taxon>
        <taxon>malvids</taxon>
        <taxon>Malvales</taxon>
        <taxon>Malvaceae</taxon>
        <taxon>Grewioideae</taxon>
        <taxon>Apeibeae</taxon>
        <taxon>Corchorus</taxon>
    </lineage>
</organism>
<comment type="caution">
    <text evidence="1">The sequence shown here is derived from an EMBL/GenBank/DDBJ whole genome shotgun (WGS) entry which is preliminary data.</text>
</comment>
<dbReference type="Proteomes" id="UP000187203">
    <property type="component" value="Unassembled WGS sequence"/>
</dbReference>
<keyword evidence="2" id="KW-1185">Reference proteome</keyword>
<dbReference type="EMBL" id="AWUE01018013">
    <property type="protein sequence ID" value="OMO83229.1"/>
    <property type="molecule type" value="Genomic_DNA"/>
</dbReference>
<keyword evidence="1" id="KW-0808">Transferase</keyword>
<accession>A0A1R3IKV2</accession>
<reference evidence="2" key="1">
    <citation type="submission" date="2013-09" db="EMBL/GenBank/DDBJ databases">
        <title>Corchorus olitorius genome sequencing.</title>
        <authorList>
            <person name="Alam M."/>
            <person name="Haque M.S."/>
            <person name="Islam M.S."/>
            <person name="Emdad E.M."/>
            <person name="Islam M.M."/>
            <person name="Ahmed B."/>
            <person name="Halim A."/>
            <person name="Hossen Q.M.M."/>
            <person name="Hossain M.Z."/>
            <person name="Ahmed R."/>
            <person name="Khan M.M."/>
            <person name="Islam R."/>
            <person name="Rashid M.M."/>
            <person name="Khan S.A."/>
            <person name="Rahman M.S."/>
            <person name="Alam M."/>
            <person name="Yahiya A.S."/>
            <person name="Khan M.S."/>
            <person name="Azam M.S."/>
            <person name="Haque T."/>
            <person name="Lashkar M.Z.H."/>
            <person name="Akhand A.I."/>
            <person name="Morshed G."/>
            <person name="Roy S."/>
            <person name="Uddin K.S."/>
            <person name="Rabeya T."/>
            <person name="Hossain A.S."/>
            <person name="Chowdhury A."/>
            <person name="Snigdha A.R."/>
            <person name="Mortoza M.S."/>
            <person name="Matin S.A."/>
            <person name="Hoque S.M.E."/>
            <person name="Islam M.K."/>
            <person name="Roy D.K."/>
            <person name="Haider R."/>
            <person name="Moosa M.M."/>
            <person name="Elias S.M."/>
            <person name="Hasan A.M."/>
            <person name="Jahan S."/>
            <person name="Shafiuddin M."/>
            <person name="Mahmood N."/>
            <person name="Shommy N.S."/>
        </authorList>
    </citation>
    <scope>NUCLEOTIDE SEQUENCE [LARGE SCALE GENOMIC DNA]</scope>
    <source>
        <strain evidence="2">cv. O-4</strain>
    </source>
</reference>
<name>A0A1R3IKV2_9ROSI</name>
<dbReference type="AlphaFoldDB" id="A0A1R3IKV2"/>
<gene>
    <name evidence="1" type="ORF">COLO4_22631</name>
</gene>
<evidence type="ECO:0000313" key="2">
    <source>
        <dbReference type="Proteomes" id="UP000187203"/>
    </source>
</evidence>